<accession>A0A4V3I1F0</accession>
<protein>
    <submittedName>
        <fullName evidence="1">Uncharacterized protein</fullName>
    </submittedName>
</protein>
<sequence length="289" mass="32425">MTDEHAVREKKAQLSAEWTPRLDVPESRLQAAVAALAESGCARPTDALRDVLRAVGYRLRITGDSDGVAALEGPWAVDLGRDDEDVPVFINLDEFVGPDVCLFTGEAGRGKRTKVTKLIRSWNAKGARCIAPVEQQPPSQLVVSGSKYFLASRSYGDLIETVEPPQLPEVLAELRPDPRQPVVLVLDSDFFSGDTRQEHGLYGPAVDLRQFDHVDRLHVLAVYDSNSFHRKHERRRYAEWSQATSGWGMSVALNIHCMWGVWNKNPYWEAYAEVPGMTITPRWFTPDVR</sequence>
<dbReference type="EMBL" id="PECL01000003">
    <property type="protein sequence ID" value="TEA09094.1"/>
    <property type="molecule type" value="Genomic_DNA"/>
</dbReference>
<proteinExistence type="predicted"/>
<evidence type="ECO:0000313" key="1">
    <source>
        <dbReference type="EMBL" id="TEA09094.1"/>
    </source>
</evidence>
<reference evidence="1 2" key="1">
    <citation type="journal article" date="2019" name="Sci. Rep.">
        <title>Extended insight into the Mycobacterium chelonae-abscessus complex through whole genome sequencing of Mycobacterium salmoniphilum outbreak and Mycobacterium salmoniphilum-like strains.</title>
        <authorList>
            <person name="Behra P.R.K."/>
            <person name="Das S."/>
            <person name="Pettersson B.M.F."/>
            <person name="Shirreff L."/>
            <person name="DuCote T."/>
            <person name="Jacobsson K.G."/>
            <person name="Ennis D.G."/>
            <person name="Kirsebom L.A."/>
        </authorList>
    </citation>
    <scope>NUCLEOTIDE SEQUENCE [LARGE SCALE GENOMIC DNA]</scope>
    <source>
        <strain evidence="1 2">CCUG 60884</strain>
    </source>
</reference>
<dbReference type="Proteomes" id="UP000294604">
    <property type="component" value="Unassembled WGS sequence"/>
</dbReference>
<name>A0A4V3I1F0_9MYCO</name>
<evidence type="ECO:0000313" key="2">
    <source>
        <dbReference type="Proteomes" id="UP000294604"/>
    </source>
</evidence>
<comment type="caution">
    <text evidence="1">The sequence shown here is derived from an EMBL/GenBank/DDBJ whole genome shotgun (WGS) entry which is preliminary data.</text>
</comment>
<dbReference type="AlphaFoldDB" id="A0A4V3I1F0"/>
<organism evidence="1 2">
    <name type="scientific">Mycobacteroides salmoniphilum</name>
    <dbReference type="NCBI Taxonomy" id="404941"/>
    <lineage>
        <taxon>Bacteria</taxon>
        <taxon>Bacillati</taxon>
        <taxon>Actinomycetota</taxon>
        <taxon>Actinomycetes</taxon>
        <taxon>Mycobacteriales</taxon>
        <taxon>Mycobacteriaceae</taxon>
        <taxon>Mycobacteroides</taxon>
    </lineage>
</organism>
<gene>
    <name evidence="1" type="ORF">CCUG60884_00263</name>
</gene>